<dbReference type="InterPro" id="IPR036518">
    <property type="entry name" value="CobE/GbiG_C_sf"/>
</dbReference>
<dbReference type="Gene3D" id="3.30.420.180">
    <property type="entry name" value="CobE/GbiG C-terminal domain"/>
    <property type="match status" value="1"/>
</dbReference>
<organism evidence="2 3">
    <name type="scientific">Nostoc spongiaeforme FACHB-130</name>
    <dbReference type="NCBI Taxonomy" id="1357510"/>
    <lineage>
        <taxon>Bacteria</taxon>
        <taxon>Bacillati</taxon>
        <taxon>Cyanobacteriota</taxon>
        <taxon>Cyanophyceae</taxon>
        <taxon>Nostocales</taxon>
        <taxon>Nostocaceae</taxon>
        <taxon>Nostoc</taxon>
    </lineage>
</organism>
<feature type="domain" description="CobE/GbiG C-terminal" evidence="1">
    <location>
        <begin position="20"/>
        <end position="147"/>
    </location>
</feature>
<dbReference type="PANTHER" id="PTHR37477">
    <property type="entry name" value="COBALT-PRECORRIN-5A HYDROLASE"/>
    <property type="match status" value="1"/>
</dbReference>
<dbReference type="PANTHER" id="PTHR37477:SF1">
    <property type="entry name" value="COBALT-PRECORRIN-5A HYDROLASE"/>
    <property type="match status" value="1"/>
</dbReference>
<name>A0ABR8G4B3_9NOSO</name>
<evidence type="ECO:0000313" key="3">
    <source>
        <dbReference type="Proteomes" id="UP000603457"/>
    </source>
</evidence>
<dbReference type="InterPro" id="IPR002750">
    <property type="entry name" value="CobE/GbiG_C"/>
</dbReference>
<proteinExistence type="predicted"/>
<dbReference type="Proteomes" id="UP000603457">
    <property type="component" value="Unassembled WGS sequence"/>
</dbReference>
<dbReference type="SUPFAM" id="SSF159664">
    <property type="entry name" value="CobE/GbiG C-terminal domain-like"/>
    <property type="match status" value="1"/>
</dbReference>
<protein>
    <submittedName>
        <fullName evidence="2">Cobalamin biosynthesis protein</fullName>
    </submittedName>
</protein>
<dbReference type="RefSeq" id="WP_190970594.1">
    <property type="nucleotide sequence ID" value="NZ_JACJTB010000055.1"/>
</dbReference>
<dbReference type="InterPro" id="IPR052553">
    <property type="entry name" value="CbiG_hydrolase"/>
</dbReference>
<evidence type="ECO:0000313" key="2">
    <source>
        <dbReference type="EMBL" id="MBD2597985.1"/>
    </source>
</evidence>
<accession>A0ABR8G4B3</accession>
<evidence type="ECO:0000259" key="1">
    <source>
        <dbReference type="Pfam" id="PF01890"/>
    </source>
</evidence>
<comment type="caution">
    <text evidence="2">The sequence shown here is derived from an EMBL/GenBank/DDBJ whole genome shotgun (WGS) entry which is preliminary data.</text>
</comment>
<dbReference type="EMBL" id="JACJTB010000055">
    <property type="protein sequence ID" value="MBD2597985.1"/>
    <property type="molecule type" value="Genomic_DNA"/>
</dbReference>
<reference evidence="2 3" key="1">
    <citation type="journal article" date="2020" name="ISME J.">
        <title>Comparative genomics reveals insights into cyanobacterial evolution and habitat adaptation.</title>
        <authorList>
            <person name="Chen M.Y."/>
            <person name="Teng W.K."/>
            <person name="Zhao L."/>
            <person name="Hu C.X."/>
            <person name="Zhou Y.K."/>
            <person name="Han B.P."/>
            <person name="Song L.R."/>
            <person name="Shu W.S."/>
        </authorList>
    </citation>
    <scope>NUCLEOTIDE SEQUENCE [LARGE SCALE GENOMIC DNA]</scope>
    <source>
        <strain evidence="2 3">FACHB-130</strain>
    </source>
</reference>
<sequence length="150" mass="16131">MLINFTTTSQEKNSDYRQNLWVGIGFKQGTAAQLMVIAIEQVFKKYLLDESAIAGIATIDTKASDSALIEICHQRHWLLQTFSAAKLSTVLVPNPSTIITKTTGTPSVAEAAAILAAYNGELGAKLLVPKNIFRVSELPGVVTVAVAQEI</sequence>
<gene>
    <name evidence="2" type="ORF">H6G74_27210</name>
</gene>
<dbReference type="Pfam" id="PF01890">
    <property type="entry name" value="CbiG_C"/>
    <property type="match status" value="1"/>
</dbReference>
<keyword evidence="3" id="KW-1185">Reference proteome</keyword>